<keyword evidence="1" id="KW-1133">Transmembrane helix</keyword>
<organism evidence="2 3">
    <name type="scientific">Anopheles quadriannulatus</name>
    <name type="common">Mosquito</name>
    <dbReference type="NCBI Taxonomy" id="34691"/>
    <lineage>
        <taxon>Eukaryota</taxon>
        <taxon>Metazoa</taxon>
        <taxon>Ecdysozoa</taxon>
        <taxon>Arthropoda</taxon>
        <taxon>Hexapoda</taxon>
        <taxon>Insecta</taxon>
        <taxon>Pterygota</taxon>
        <taxon>Neoptera</taxon>
        <taxon>Endopterygota</taxon>
        <taxon>Diptera</taxon>
        <taxon>Nematocera</taxon>
        <taxon>Culicoidea</taxon>
        <taxon>Culicidae</taxon>
        <taxon>Anophelinae</taxon>
        <taxon>Anopheles</taxon>
    </lineage>
</organism>
<evidence type="ECO:0000313" key="2">
    <source>
        <dbReference type="EnsemblMetazoa" id="AQUA015332-PA"/>
    </source>
</evidence>
<sequence>FKFPSIYAPRYINVATFLIFVLFIFSVIVHR</sequence>
<feature type="transmembrane region" description="Helical" evidence="1">
    <location>
        <begin position="12"/>
        <end position="29"/>
    </location>
</feature>
<evidence type="ECO:0000256" key="1">
    <source>
        <dbReference type="SAM" id="Phobius"/>
    </source>
</evidence>
<dbReference type="AlphaFoldDB" id="A0A182XU51"/>
<reference evidence="2" key="1">
    <citation type="submission" date="2020-05" db="UniProtKB">
        <authorList>
            <consortium name="EnsemblMetazoa"/>
        </authorList>
    </citation>
    <scope>IDENTIFICATION</scope>
    <source>
        <strain evidence="2">SANGQUA</strain>
    </source>
</reference>
<dbReference type="VEuPathDB" id="VectorBase:AQUA015332"/>
<dbReference type="EnsemblMetazoa" id="AQUA015332-RA">
    <property type="protein sequence ID" value="AQUA015332-PA"/>
    <property type="gene ID" value="AQUA015332"/>
</dbReference>
<keyword evidence="3" id="KW-1185">Reference proteome</keyword>
<proteinExistence type="predicted"/>
<keyword evidence="1" id="KW-0812">Transmembrane</keyword>
<protein>
    <submittedName>
        <fullName evidence="2">Uncharacterized protein</fullName>
    </submittedName>
</protein>
<name>A0A182XU51_ANOQN</name>
<keyword evidence="1" id="KW-0472">Membrane</keyword>
<evidence type="ECO:0000313" key="3">
    <source>
        <dbReference type="Proteomes" id="UP000076407"/>
    </source>
</evidence>
<dbReference type="Proteomes" id="UP000076407">
    <property type="component" value="Unassembled WGS sequence"/>
</dbReference>
<accession>A0A182XU51</accession>